<dbReference type="EMBL" id="CP077717">
    <property type="protein sequence ID" value="QXJ28239.1"/>
    <property type="molecule type" value="Genomic_DNA"/>
</dbReference>
<dbReference type="GO" id="GO:0016852">
    <property type="term" value="F:sirohydrochlorin cobaltochelatase activity"/>
    <property type="evidence" value="ECO:0007669"/>
    <property type="project" value="UniProtKB-EC"/>
</dbReference>
<organism evidence="4 5">
    <name type="scientific">Saccharolobus shibatae (strain ATCC 51178 / DSM 5389 / JCM 8931 / NBRC 15437 / B12)</name>
    <name type="common">Sulfolobus shibatae</name>
    <dbReference type="NCBI Taxonomy" id="523848"/>
    <lineage>
        <taxon>Archaea</taxon>
        <taxon>Thermoproteota</taxon>
        <taxon>Thermoprotei</taxon>
        <taxon>Sulfolobales</taxon>
        <taxon>Sulfolobaceae</taxon>
        <taxon>Saccharolobus</taxon>
    </lineage>
</organism>
<evidence type="ECO:0000313" key="5">
    <source>
        <dbReference type="Proteomes" id="UP000694018"/>
    </source>
</evidence>
<name>A0A8F5BN43_SACSH</name>
<dbReference type="PANTHER" id="PTHR43588:SF1">
    <property type="entry name" value="COBALT-PRECORRIN-8 METHYLMUTASE"/>
    <property type="match status" value="1"/>
</dbReference>
<dbReference type="GeneID" id="65562696"/>
<reference evidence="4" key="1">
    <citation type="journal article" date="2021" name="Environ. Microbiol.">
        <title>New insights into the diversity and evolution of the archaeal mobilome from three complete genomes of Saccharolobus shibatae.</title>
        <authorList>
            <person name="Medvedeva S."/>
            <person name="Brandt D."/>
            <person name="Cvirkaite-Krupovic V."/>
            <person name="Liu Y."/>
            <person name="Severinov K."/>
            <person name="Ishino S."/>
            <person name="Ishino Y."/>
            <person name="Prangishvili D."/>
            <person name="Kalinowski J."/>
            <person name="Krupovic M."/>
        </authorList>
    </citation>
    <scope>NUCLEOTIDE SEQUENCE</scope>
    <source>
        <strain evidence="4">B12</strain>
    </source>
</reference>
<dbReference type="CDD" id="cd03415">
    <property type="entry name" value="CbiX_CbiC"/>
    <property type="match status" value="1"/>
</dbReference>
<evidence type="ECO:0000313" key="4">
    <source>
        <dbReference type="EMBL" id="QXJ28239.1"/>
    </source>
</evidence>
<dbReference type="AlphaFoldDB" id="A0A8F5BN43"/>
<dbReference type="GO" id="GO:0046872">
    <property type="term" value="F:metal ion binding"/>
    <property type="evidence" value="ECO:0007669"/>
    <property type="project" value="UniProtKB-KW"/>
</dbReference>
<keyword evidence="1" id="KW-0479">Metal-binding</keyword>
<dbReference type="GO" id="GO:0009236">
    <property type="term" value="P:cobalamin biosynthetic process"/>
    <property type="evidence" value="ECO:0007669"/>
    <property type="project" value="InterPro"/>
</dbReference>
<feature type="domain" description="Cobalamin biosynthesis precorrin-8X methylmutase CobH/CbiC" evidence="3">
    <location>
        <begin position="146"/>
        <end position="328"/>
    </location>
</feature>
<dbReference type="KEGG" id="sshi:J5U23_01107"/>
<evidence type="ECO:0000256" key="2">
    <source>
        <dbReference type="ARBA" id="ARBA00023239"/>
    </source>
</evidence>
<dbReference type="EC" id="5.4.99.60" evidence="4"/>
<gene>
    <name evidence="4" type="ORF">J5U23_01107</name>
</gene>
<dbReference type="GO" id="GO:0016993">
    <property type="term" value="F:precorrin-8X methylmutase activity"/>
    <property type="evidence" value="ECO:0007669"/>
    <property type="project" value="InterPro"/>
</dbReference>
<dbReference type="Pfam" id="PF01903">
    <property type="entry name" value="CbiX"/>
    <property type="match status" value="1"/>
</dbReference>
<dbReference type="PANTHER" id="PTHR43588">
    <property type="entry name" value="COBALT-PRECORRIN-8 METHYLMUTASE"/>
    <property type="match status" value="1"/>
</dbReference>
<protein>
    <submittedName>
        <fullName evidence="4">Sirohydrochlorin cobaltochelatase CbiX(Small) Cobalt-precorrin-8 methylmutase</fullName>
        <ecNumber evidence="4">4.99.1.3</ecNumber>
        <ecNumber evidence="4">5.4.99.60</ecNumber>
    </submittedName>
</protein>
<accession>A0A8F5BN43</accession>
<keyword evidence="4" id="KW-0413">Isomerase</keyword>
<keyword evidence="2 4" id="KW-0456">Lyase</keyword>
<sequence length="332" mass="36764">MDRQSNTAIMLIGHGSRRETYNSDIEGMINYLKEKISVPIYLTYNEFAKPDWRSLLNEIIKEGYRRVIIGLVFLGRGNHVFRDIMGELGIQRLNSWEVSKISGKEVEFYVTEPLSSSPLIGLALYYRLARALDALPTLEYTEDPYEIEERSMNYILSNLDVKDEREKRVIGKAVFASGNPEVARYLKVTNLDTGIEAIRAGSEIVADVKMVSVGIRWKKVTCMIDDERTKELSKELGITRAAAAMRLSIGQGGKVVVIGNAPTALIETIKLVKQGVDIPFIVATPPGFTNAKESKEALIESKIPSVVLTGTYGGSGIAVAIINEIIKMAMEG</sequence>
<dbReference type="Pfam" id="PF02570">
    <property type="entry name" value="CbiC"/>
    <property type="match status" value="1"/>
</dbReference>
<evidence type="ECO:0000259" key="3">
    <source>
        <dbReference type="Pfam" id="PF02570"/>
    </source>
</evidence>
<dbReference type="NCBIfam" id="NF004449">
    <property type="entry name" value="PRK05782.1"/>
    <property type="match status" value="1"/>
</dbReference>
<dbReference type="InterPro" id="IPR002762">
    <property type="entry name" value="CbiX-like"/>
</dbReference>
<dbReference type="GO" id="GO:0043778">
    <property type="term" value="F:cobalt-precorrin-8 methylmutase activity"/>
    <property type="evidence" value="ECO:0007669"/>
    <property type="project" value="UniProtKB-EC"/>
</dbReference>
<dbReference type="OrthoDB" id="24491at2157"/>
<dbReference type="InterPro" id="IPR003722">
    <property type="entry name" value="Cbl_synth_CobH/CbiC"/>
</dbReference>
<dbReference type="RefSeq" id="WP_218267230.1">
    <property type="nucleotide sequence ID" value="NZ_CP077717.1"/>
</dbReference>
<evidence type="ECO:0000256" key="1">
    <source>
        <dbReference type="ARBA" id="ARBA00022723"/>
    </source>
</evidence>
<dbReference type="Proteomes" id="UP000694018">
    <property type="component" value="Chromosome"/>
</dbReference>
<proteinExistence type="predicted"/>
<dbReference type="EC" id="4.99.1.3" evidence="4"/>